<keyword evidence="2" id="KW-0285">Flavoprotein</keyword>
<evidence type="ECO:0000256" key="4">
    <source>
        <dbReference type="ARBA" id="ARBA00023002"/>
    </source>
</evidence>
<evidence type="ECO:0000256" key="3">
    <source>
        <dbReference type="ARBA" id="ARBA00022827"/>
    </source>
</evidence>
<evidence type="ECO:0000313" key="7">
    <source>
        <dbReference type="Proteomes" id="UP001219568"/>
    </source>
</evidence>
<dbReference type="InterPro" id="IPR036318">
    <property type="entry name" value="FAD-bd_PCMH-like_sf"/>
</dbReference>
<dbReference type="Gene3D" id="3.30.465.10">
    <property type="match status" value="1"/>
</dbReference>
<evidence type="ECO:0000259" key="5">
    <source>
        <dbReference type="PROSITE" id="PS51387"/>
    </source>
</evidence>
<dbReference type="InterPro" id="IPR016166">
    <property type="entry name" value="FAD-bd_PCMH"/>
</dbReference>
<dbReference type="GO" id="GO:0071949">
    <property type="term" value="F:FAD binding"/>
    <property type="evidence" value="ECO:0007669"/>
    <property type="project" value="InterPro"/>
</dbReference>
<dbReference type="AlphaFoldDB" id="A0AAD6ICP7"/>
<gene>
    <name evidence="6" type="ORF">N7460_004377</name>
</gene>
<comment type="caution">
    <text evidence="6">The sequence shown here is derived from an EMBL/GenBank/DDBJ whole genome shotgun (WGS) entry which is preliminary data.</text>
</comment>
<dbReference type="PANTHER" id="PTHR42973">
    <property type="entry name" value="BINDING OXIDOREDUCTASE, PUTATIVE (AFU_ORTHOLOGUE AFUA_1G17690)-RELATED"/>
    <property type="match status" value="1"/>
</dbReference>
<dbReference type="EMBL" id="JAQJZL010000004">
    <property type="protein sequence ID" value="KAJ6043022.1"/>
    <property type="molecule type" value="Genomic_DNA"/>
</dbReference>
<dbReference type="Pfam" id="PF08031">
    <property type="entry name" value="BBE"/>
    <property type="match status" value="1"/>
</dbReference>
<dbReference type="GO" id="GO:0016491">
    <property type="term" value="F:oxidoreductase activity"/>
    <property type="evidence" value="ECO:0007669"/>
    <property type="project" value="UniProtKB-KW"/>
</dbReference>
<dbReference type="Proteomes" id="UP001219568">
    <property type="component" value="Unassembled WGS sequence"/>
</dbReference>
<dbReference type="SUPFAM" id="SSF56176">
    <property type="entry name" value="FAD-binding/transporter-associated domain-like"/>
    <property type="match status" value="1"/>
</dbReference>
<dbReference type="InterPro" id="IPR012951">
    <property type="entry name" value="BBE"/>
</dbReference>
<evidence type="ECO:0000313" key="6">
    <source>
        <dbReference type="EMBL" id="KAJ6043022.1"/>
    </source>
</evidence>
<reference evidence="6" key="2">
    <citation type="submission" date="2023-01" db="EMBL/GenBank/DDBJ databases">
        <authorList>
            <person name="Petersen C."/>
        </authorList>
    </citation>
    <scope>NUCLEOTIDE SEQUENCE</scope>
    <source>
        <strain evidence="6">IBT 15450</strain>
    </source>
</reference>
<dbReference type="PROSITE" id="PS51387">
    <property type="entry name" value="FAD_PCMH"/>
    <property type="match status" value="1"/>
</dbReference>
<comment type="similarity">
    <text evidence="1">Belongs to the oxygen-dependent FAD-linked oxidoreductase family.</text>
</comment>
<dbReference type="InterPro" id="IPR006094">
    <property type="entry name" value="Oxid_FAD_bind_N"/>
</dbReference>
<dbReference type="Gene3D" id="3.40.462.20">
    <property type="match status" value="1"/>
</dbReference>
<keyword evidence="3" id="KW-0274">FAD</keyword>
<protein>
    <recommendedName>
        <fullName evidence="5">FAD-binding PCMH-type domain-containing protein</fullName>
    </recommendedName>
</protein>
<organism evidence="6 7">
    <name type="scientific">Penicillium canescens</name>
    <dbReference type="NCBI Taxonomy" id="5083"/>
    <lineage>
        <taxon>Eukaryota</taxon>
        <taxon>Fungi</taxon>
        <taxon>Dikarya</taxon>
        <taxon>Ascomycota</taxon>
        <taxon>Pezizomycotina</taxon>
        <taxon>Eurotiomycetes</taxon>
        <taxon>Eurotiomycetidae</taxon>
        <taxon>Eurotiales</taxon>
        <taxon>Aspergillaceae</taxon>
        <taxon>Penicillium</taxon>
    </lineage>
</organism>
<keyword evidence="4" id="KW-0560">Oxidoreductase</keyword>
<reference evidence="6" key="1">
    <citation type="journal article" date="2023" name="IMA Fungus">
        <title>Comparative genomic study of the Penicillium genus elucidates a diverse pangenome and 15 lateral gene transfer events.</title>
        <authorList>
            <person name="Petersen C."/>
            <person name="Sorensen T."/>
            <person name="Nielsen M.R."/>
            <person name="Sondergaard T.E."/>
            <person name="Sorensen J.L."/>
            <person name="Fitzpatrick D.A."/>
            <person name="Frisvad J.C."/>
            <person name="Nielsen K.L."/>
        </authorList>
    </citation>
    <scope>NUCLEOTIDE SEQUENCE</scope>
    <source>
        <strain evidence="6">IBT 15450</strain>
    </source>
</reference>
<dbReference type="InterPro" id="IPR050416">
    <property type="entry name" value="FAD-linked_Oxidoreductase"/>
</dbReference>
<dbReference type="InterPro" id="IPR016169">
    <property type="entry name" value="FAD-bd_PCMH_sub2"/>
</dbReference>
<dbReference type="PANTHER" id="PTHR42973:SF17">
    <property type="entry name" value="OXIDASE, PUTATIVE (AFU_ORTHOLOGUE AFUA_6G14340)-RELATED"/>
    <property type="match status" value="1"/>
</dbReference>
<name>A0AAD6ICP7_PENCN</name>
<keyword evidence="7" id="KW-1185">Reference proteome</keyword>
<accession>A0AAD6ICP7</accession>
<evidence type="ECO:0000256" key="1">
    <source>
        <dbReference type="ARBA" id="ARBA00005466"/>
    </source>
</evidence>
<feature type="domain" description="FAD-binding PCMH-type" evidence="5">
    <location>
        <begin position="43"/>
        <end position="217"/>
    </location>
</feature>
<sequence length="552" mass="60526">MGNAPSSPAHACLLSAVGNDSSLLAFPSQPFYESTAANPYNLNWPIYPAVVATPKTTEQVAGIVKCAVEYDHKVQAKSGGRSYANFGLGGVNGEVAIDMKHFQQFSLDNSTYMATIGPGLQLSDVTRKLNDAGGRAMPYGAVPEIGVGGHFTIGGLGTYSRLWGSALDNIEEAEVVLANSSIVRTSKESYPDVFFAIRGAAASFGIVTEFKVRTYPSLSQTVQYKYEFSIGSSTERANLYMAWQDLCSQKNLTRKFDTRMIVTEGTMIILGQFHGSKEEYEQLGLEKRLPASNAGNVIVLTDPLAMLGHDIEKLATGIVGGVPLNFYEKSLSFETDKLPPNSTVQELFHYLDTADKGTPTWFVVISIAGGATNDVPVHATAYAQRNVMFYVESFGVNLLGRVSETTVDFLDGINKLVTKTVPGADRNVYPGFVDPFLPNAQEAYWGRNLPKLQEIKAAIDPNDVFHNPQSVRPAEVDRQLAWHSCHVLSEEEETCSRLICLHGWSLAASADLFADEGRMLEERFAQIRGIMLLKRLKPLRRLPDDVENLERT</sequence>
<dbReference type="Pfam" id="PF01565">
    <property type="entry name" value="FAD_binding_4"/>
    <property type="match status" value="1"/>
</dbReference>
<evidence type="ECO:0000256" key="2">
    <source>
        <dbReference type="ARBA" id="ARBA00022630"/>
    </source>
</evidence>
<proteinExistence type="inferred from homology"/>